<dbReference type="Proteomes" id="UP000005442">
    <property type="component" value="Chromosome"/>
</dbReference>
<keyword evidence="2" id="KW-1185">Reference proteome</keyword>
<evidence type="ECO:0000313" key="2">
    <source>
        <dbReference type="Proteomes" id="UP000005442"/>
    </source>
</evidence>
<dbReference type="STRING" id="710685.MycrhN_2879"/>
<dbReference type="PATRIC" id="fig|710685.3.peg.2870"/>
<dbReference type="OrthoDB" id="4701032at2"/>
<name>G8RJ76_MYCRN</name>
<proteinExistence type="predicted"/>
<dbReference type="EMBL" id="CP003169">
    <property type="protein sequence ID" value="AEV73446.1"/>
    <property type="molecule type" value="Genomic_DNA"/>
</dbReference>
<dbReference type="KEGG" id="mrh:MycrhN_2879"/>
<dbReference type="eggNOG" id="ENOG5034979">
    <property type="taxonomic scope" value="Bacteria"/>
</dbReference>
<evidence type="ECO:0000313" key="1">
    <source>
        <dbReference type="EMBL" id="AEV73446.1"/>
    </source>
</evidence>
<gene>
    <name evidence="1" type="ordered locus">MycrhN_2879</name>
</gene>
<organism evidence="1 2">
    <name type="scientific">Mycolicibacterium rhodesiae (strain NBB3)</name>
    <name type="common">Mycobacterium rhodesiae</name>
    <dbReference type="NCBI Taxonomy" id="710685"/>
    <lineage>
        <taxon>Bacteria</taxon>
        <taxon>Bacillati</taxon>
        <taxon>Actinomycetota</taxon>
        <taxon>Actinomycetes</taxon>
        <taxon>Mycobacteriales</taxon>
        <taxon>Mycobacteriaceae</taxon>
        <taxon>Mycolicibacterium</taxon>
    </lineage>
</organism>
<dbReference type="RefSeq" id="WP_014211255.1">
    <property type="nucleotide sequence ID" value="NC_016604.1"/>
</dbReference>
<accession>G8RJ76</accession>
<protein>
    <submittedName>
        <fullName evidence="1">Uncharacterized protein</fullName>
    </submittedName>
</protein>
<dbReference type="AlphaFoldDB" id="G8RJ76"/>
<reference evidence="1 2" key="1">
    <citation type="submission" date="2011-12" db="EMBL/GenBank/DDBJ databases">
        <title>Complete sequence of Mycobacterium rhodesiae NBB3.</title>
        <authorList>
            <consortium name="US DOE Joint Genome Institute"/>
            <person name="Lucas S."/>
            <person name="Han J."/>
            <person name="Lapidus A."/>
            <person name="Cheng J.-F."/>
            <person name="Goodwin L."/>
            <person name="Pitluck S."/>
            <person name="Peters L."/>
            <person name="Mikhailova N."/>
            <person name="Gu W."/>
            <person name="Detter J.C."/>
            <person name="Han C."/>
            <person name="Tapia R."/>
            <person name="Land M."/>
            <person name="Hauser L."/>
            <person name="Kyrpides N."/>
            <person name="Ivanova N."/>
            <person name="Pagani I."/>
            <person name="Mattes T."/>
            <person name="Holmes A."/>
            <person name="Rutledge P."/>
            <person name="Paulsen I."/>
            <person name="Coleman N."/>
            <person name="Woyke T."/>
        </authorList>
    </citation>
    <scope>NUCLEOTIDE SEQUENCE [LARGE SCALE GENOMIC DNA]</scope>
    <source>
        <strain evidence="1 2">NBB3</strain>
    </source>
</reference>
<dbReference type="HOGENOM" id="CLU_1223647_0_0_11"/>
<sequence>MSTGANVIRPARGPRWTRKRLTAMLLDCYGPTPRGSVDVAAVAHYAGVSTSTVRRWLSRPQPGARRLPIPKRRLVQLQRGPEEVERRNEQQYRHALNALASIDDERSVMPEWRKQGWLNQHTVAIIAVHGRPWRQVAVTKGSRRALGELHRRGATVDNLVVPTRFHAQVLAHAVMLRQQAWRIHPAAHRLSAGRTQVWMADAPTVDLAALAAASPARSTAAVEMAG</sequence>